<evidence type="ECO:0000256" key="1">
    <source>
        <dbReference type="SAM" id="Phobius"/>
    </source>
</evidence>
<feature type="transmembrane region" description="Helical" evidence="1">
    <location>
        <begin position="54"/>
        <end position="75"/>
    </location>
</feature>
<dbReference type="Proteomes" id="UP000285120">
    <property type="component" value="Unassembled WGS sequence"/>
</dbReference>
<dbReference type="AlphaFoldDB" id="A0A419V0C3"/>
<keyword evidence="1" id="KW-0812">Transmembrane</keyword>
<accession>A0A419V0C3</accession>
<dbReference type="EMBL" id="RAPK01000010">
    <property type="protein sequence ID" value="RKD71387.1"/>
    <property type="molecule type" value="Genomic_DNA"/>
</dbReference>
<evidence type="ECO:0000313" key="2">
    <source>
        <dbReference type="EMBL" id="RKD71387.1"/>
    </source>
</evidence>
<organism evidence="2 3">
    <name type="scientific">Sinobaca qinghaiensis</name>
    <dbReference type="NCBI Taxonomy" id="342944"/>
    <lineage>
        <taxon>Bacteria</taxon>
        <taxon>Bacillati</taxon>
        <taxon>Bacillota</taxon>
        <taxon>Bacilli</taxon>
        <taxon>Bacillales</taxon>
        <taxon>Sporolactobacillaceae</taxon>
        <taxon>Sinobaca</taxon>
    </lineage>
</organism>
<proteinExistence type="predicted"/>
<protein>
    <submittedName>
        <fullName evidence="2">Uncharacterized protein</fullName>
    </submittedName>
</protein>
<keyword evidence="1" id="KW-0472">Membrane</keyword>
<name>A0A419V0C3_9BACL</name>
<feature type="transmembrane region" description="Helical" evidence="1">
    <location>
        <begin position="81"/>
        <end position="106"/>
    </location>
</feature>
<reference evidence="2 3" key="1">
    <citation type="submission" date="2018-09" db="EMBL/GenBank/DDBJ databases">
        <title>Genomic Encyclopedia of Archaeal and Bacterial Type Strains, Phase II (KMG-II): from individual species to whole genera.</title>
        <authorList>
            <person name="Goeker M."/>
        </authorList>
    </citation>
    <scope>NUCLEOTIDE SEQUENCE [LARGE SCALE GENOMIC DNA]</scope>
    <source>
        <strain evidence="2 3">DSM 17008</strain>
    </source>
</reference>
<gene>
    <name evidence="2" type="ORF">ATL39_2784</name>
</gene>
<comment type="caution">
    <text evidence="2">The sequence shown here is derived from an EMBL/GenBank/DDBJ whole genome shotgun (WGS) entry which is preliminary data.</text>
</comment>
<evidence type="ECO:0000313" key="3">
    <source>
        <dbReference type="Proteomes" id="UP000285120"/>
    </source>
</evidence>
<sequence length="111" mass="12534">MLNFIIFFGAAAIYYFLKKREIELHGRALHFIEVYKKESHIESNDITRFCGKTAGLWICISYIATYIFDANIFFISGLAGLLALFSIPMIVLPIGLLIIVGIVNIAERFGL</sequence>
<keyword evidence="3" id="KW-1185">Reference proteome</keyword>
<keyword evidence="1" id="KW-1133">Transmembrane helix</keyword>